<keyword evidence="1" id="KW-0472">Membrane</keyword>
<evidence type="ECO:0000256" key="1">
    <source>
        <dbReference type="SAM" id="Phobius"/>
    </source>
</evidence>
<sequence>MKDKKPAVSMLVILMVSCFFMLTCTIALVELGVWLYYQFILHLPSGMHWQTSLSKALRSGVAVGPIAGLGVWLNMWLEYHKGRKR</sequence>
<keyword evidence="1" id="KW-1133">Transmembrane helix</keyword>
<evidence type="ECO:0000313" key="4">
    <source>
        <dbReference type="Proteomes" id="UP000036851"/>
    </source>
</evidence>
<dbReference type="PROSITE" id="PS51257">
    <property type="entry name" value="PROKAR_LIPOPROTEIN"/>
    <property type="match status" value="1"/>
</dbReference>
<accession>A0A0L7T909</accession>
<evidence type="ECO:0000313" key="3">
    <source>
        <dbReference type="EMBL" id="KOC95020.1"/>
    </source>
</evidence>
<reference evidence="4 5" key="1">
    <citation type="journal article" date="2015" name="Int. J. Syst. Evol. Microbiol.">
        <title>Erwinia iniecta sp. nov., isolated from Russian wheat aphids (Diuraphis noxia).</title>
        <authorList>
            <person name="Campillo T."/>
            <person name="Luna E."/>
            <person name="Portier P."/>
            <person name="Fischer-Le Saux M."/>
            <person name="Lapitan N."/>
            <person name="Tisserat N.A."/>
            <person name="Leach J.E."/>
        </authorList>
    </citation>
    <scope>NUCLEOTIDE SEQUENCE [LARGE SCALE GENOMIC DNA]</scope>
    <source>
        <strain evidence="2 5">B120</strain>
        <strain evidence="3 4">B149</strain>
    </source>
</reference>
<dbReference type="EMBL" id="JRXF01000002">
    <property type="protein sequence ID" value="KOC95020.1"/>
    <property type="molecule type" value="Genomic_DNA"/>
</dbReference>
<protein>
    <recommendedName>
        <fullName evidence="6">Lipoprotein</fullName>
    </recommendedName>
</protein>
<dbReference type="RefSeq" id="WP_052897899.1">
    <property type="nucleotide sequence ID" value="NZ_JRXE01000004.1"/>
</dbReference>
<evidence type="ECO:0008006" key="6">
    <source>
        <dbReference type="Google" id="ProtNLM"/>
    </source>
</evidence>
<name>A0A0L7T909_9GAMM</name>
<gene>
    <name evidence="2" type="ORF">NG42_03575</name>
    <name evidence="3" type="ORF">NG43_02150</name>
</gene>
<feature type="transmembrane region" description="Helical" evidence="1">
    <location>
        <begin position="57"/>
        <end position="77"/>
    </location>
</feature>
<dbReference type="OrthoDB" id="6636838at2"/>
<dbReference type="AlphaFoldDB" id="A0A0L7T909"/>
<keyword evidence="5" id="KW-1185">Reference proteome</keyword>
<organism evidence="2 5">
    <name type="scientific">Winslowiella iniecta</name>
    <dbReference type="NCBI Taxonomy" id="1560201"/>
    <lineage>
        <taxon>Bacteria</taxon>
        <taxon>Pseudomonadati</taxon>
        <taxon>Pseudomonadota</taxon>
        <taxon>Gammaproteobacteria</taxon>
        <taxon>Enterobacterales</taxon>
        <taxon>Erwiniaceae</taxon>
        <taxon>Winslowiella</taxon>
    </lineage>
</organism>
<comment type="caution">
    <text evidence="2">The sequence shown here is derived from an EMBL/GenBank/DDBJ whole genome shotgun (WGS) entry which is preliminary data.</text>
</comment>
<evidence type="ECO:0000313" key="2">
    <source>
        <dbReference type="EMBL" id="KOC91853.1"/>
    </source>
</evidence>
<dbReference type="EMBL" id="JRXE01000004">
    <property type="protein sequence ID" value="KOC91853.1"/>
    <property type="molecule type" value="Genomic_DNA"/>
</dbReference>
<dbReference type="Proteomes" id="UP000036851">
    <property type="component" value="Unassembled WGS sequence"/>
</dbReference>
<keyword evidence="1" id="KW-0812">Transmembrane</keyword>
<dbReference type="Proteomes" id="UP000037088">
    <property type="component" value="Unassembled WGS sequence"/>
</dbReference>
<proteinExistence type="predicted"/>
<feature type="transmembrane region" description="Helical" evidence="1">
    <location>
        <begin position="12"/>
        <end position="37"/>
    </location>
</feature>
<evidence type="ECO:0000313" key="5">
    <source>
        <dbReference type="Proteomes" id="UP000037088"/>
    </source>
</evidence>
<dbReference type="PATRIC" id="fig|1560201.3.peg.770"/>